<evidence type="ECO:0000313" key="2">
    <source>
        <dbReference type="EMBL" id="CAD8061907.1"/>
    </source>
</evidence>
<evidence type="ECO:0000256" key="1">
    <source>
        <dbReference type="SAM" id="MobiDB-lite"/>
    </source>
</evidence>
<protein>
    <submittedName>
        <fullName evidence="2">Uncharacterized protein</fullName>
    </submittedName>
</protein>
<sequence>MNSQIPITQKYTSVEDYIEHSFNTFKLKNPKLTKRQIHIQLQDNWKKEQQKYLSIHTKKEQNSIKKLDEDDEIYIPIEALNNETQIKTNKKKNQNKKSTNKNIKQQQNLSKSFINKNNTDSSQYSFDINLLEQRVSKIQIDEINLSKTKPSKNICRQQINQTNESINNNQNKKNNKKQKKVTYKQSEKISQTIDCENVSNEKPIPIQDFINSANFIDYISIIKLSQKKTNQGQIEIDKIETIVSHTYGLVNHYKDTSNLNLQLFFQVKFHPRSDGTQPDNTFCTAKQAAFYNKDLVLDYLNKNKNIFTQDCEYYIN</sequence>
<name>A0A8S1L359_PARPR</name>
<dbReference type="AlphaFoldDB" id="A0A8S1L359"/>
<feature type="compositionally biased region" description="Basic residues" evidence="1">
    <location>
        <begin position="173"/>
        <end position="182"/>
    </location>
</feature>
<feature type="region of interest" description="Disordered" evidence="1">
    <location>
        <begin position="161"/>
        <end position="183"/>
    </location>
</feature>
<proteinExistence type="predicted"/>
<dbReference type="EMBL" id="CAJJDM010000031">
    <property type="protein sequence ID" value="CAD8061907.1"/>
    <property type="molecule type" value="Genomic_DNA"/>
</dbReference>
<reference evidence="2" key="1">
    <citation type="submission" date="2021-01" db="EMBL/GenBank/DDBJ databases">
        <authorList>
            <consortium name="Genoscope - CEA"/>
            <person name="William W."/>
        </authorList>
    </citation>
    <scope>NUCLEOTIDE SEQUENCE</scope>
</reference>
<feature type="compositionally biased region" description="Basic residues" evidence="1">
    <location>
        <begin position="88"/>
        <end position="99"/>
    </location>
</feature>
<organism evidence="2 3">
    <name type="scientific">Paramecium primaurelia</name>
    <dbReference type="NCBI Taxonomy" id="5886"/>
    <lineage>
        <taxon>Eukaryota</taxon>
        <taxon>Sar</taxon>
        <taxon>Alveolata</taxon>
        <taxon>Ciliophora</taxon>
        <taxon>Intramacronucleata</taxon>
        <taxon>Oligohymenophorea</taxon>
        <taxon>Peniculida</taxon>
        <taxon>Parameciidae</taxon>
        <taxon>Paramecium</taxon>
    </lineage>
</organism>
<keyword evidence="3" id="KW-1185">Reference proteome</keyword>
<gene>
    <name evidence="2" type="ORF">PPRIM_AZ9-3.1.T0320232</name>
</gene>
<dbReference type="Proteomes" id="UP000688137">
    <property type="component" value="Unassembled WGS sequence"/>
</dbReference>
<evidence type="ECO:0000313" key="3">
    <source>
        <dbReference type="Proteomes" id="UP000688137"/>
    </source>
</evidence>
<feature type="compositionally biased region" description="Low complexity" evidence="1">
    <location>
        <begin position="161"/>
        <end position="172"/>
    </location>
</feature>
<comment type="caution">
    <text evidence="2">The sequence shown here is derived from an EMBL/GenBank/DDBJ whole genome shotgun (WGS) entry which is preliminary data.</text>
</comment>
<feature type="region of interest" description="Disordered" evidence="1">
    <location>
        <begin position="87"/>
        <end position="108"/>
    </location>
</feature>
<dbReference type="OMA" id="DNWKKEQ"/>
<accession>A0A8S1L359</accession>